<dbReference type="Gene3D" id="3.90.1590.10">
    <property type="entry name" value="glutathione-dependent formaldehyde- activating enzyme (gfa)"/>
    <property type="match status" value="1"/>
</dbReference>
<evidence type="ECO:0000256" key="3">
    <source>
        <dbReference type="ARBA" id="ARBA00022833"/>
    </source>
</evidence>
<keyword evidence="2" id="KW-0479">Metal-binding</keyword>
<feature type="domain" description="CENP-V/GFA" evidence="4">
    <location>
        <begin position="3"/>
        <end position="122"/>
    </location>
</feature>
<proteinExistence type="inferred from homology"/>
<evidence type="ECO:0000256" key="2">
    <source>
        <dbReference type="ARBA" id="ARBA00022723"/>
    </source>
</evidence>
<dbReference type="PROSITE" id="PS51891">
    <property type="entry name" value="CENP_V_GFA"/>
    <property type="match status" value="1"/>
</dbReference>
<evidence type="ECO:0000256" key="1">
    <source>
        <dbReference type="ARBA" id="ARBA00005495"/>
    </source>
</evidence>
<dbReference type="Pfam" id="PF04828">
    <property type="entry name" value="GFA"/>
    <property type="match status" value="1"/>
</dbReference>
<protein>
    <submittedName>
        <fullName evidence="5">Aldehyde-activating protein</fullName>
    </submittedName>
</protein>
<dbReference type="InterPro" id="IPR011057">
    <property type="entry name" value="Mss4-like_sf"/>
</dbReference>
<sequence>MKIKSACSCNNIEFNISHTPNEVAVCHCSLCKKIHKKNSTKFIKCDLGNIRFKIFNCEKECVFTELLLNNNIVDIIKSSERAMRLACSKCKDILFMYYYSSNKIWIVADKLDSVINNIDYYDIYKD</sequence>
<dbReference type="EMBL" id="KY523104">
    <property type="protein sequence ID" value="QKU35466.1"/>
    <property type="molecule type" value="Genomic_DNA"/>
</dbReference>
<dbReference type="GeneID" id="80518894"/>
<dbReference type="InterPro" id="IPR006913">
    <property type="entry name" value="CENP-V/GFA"/>
</dbReference>
<name>A0A6N1NVJ8_9VIRU</name>
<reference evidence="5" key="1">
    <citation type="submission" date="2017-01" db="EMBL/GenBank/DDBJ databases">
        <authorList>
            <person name="Assis F.L."/>
            <person name="Abrahao J.S."/>
            <person name="Silva L."/>
            <person name="Khalil J.B."/>
            <person name="Rodrigues R."/>
            <person name="Silva L.S."/>
            <person name="Arantes T."/>
            <person name="Boratto P."/>
            <person name="Andrade M."/>
            <person name="Kroon E.G."/>
            <person name="Ribeiro B."/>
            <person name="Bergier I."/>
            <person name="Seligmann H."/>
            <person name="Ghigo E."/>
            <person name="Colson P."/>
            <person name="Levasseur A."/>
            <person name="Raoult D."/>
            <person name="Scola B.L."/>
        </authorList>
    </citation>
    <scope>NUCLEOTIDE SEQUENCE</scope>
    <source>
        <strain evidence="5">Soda lake</strain>
    </source>
</reference>
<comment type="similarity">
    <text evidence="1">Belongs to the Gfa family.</text>
</comment>
<dbReference type="SUPFAM" id="SSF51316">
    <property type="entry name" value="Mss4-like"/>
    <property type="match status" value="1"/>
</dbReference>
<dbReference type="GO" id="GO:0046872">
    <property type="term" value="F:metal ion binding"/>
    <property type="evidence" value="ECO:0007669"/>
    <property type="project" value="UniProtKB-KW"/>
</dbReference>
<organism evidence="5">
    <name type="scientific">Tupanvirus soda lake</name>
    <dbReference type="NCBI Taxonomy" id="2126985"/>
    <lineage>
        <taxon>Viruses</taxon>
        <taxon>Varidnaviria</taxon>
        <taxon>Bamfordvirae</taxon>
        <taxon>Nucleocytoviricota</taxon>
        <taxon>Megaviricetes</taxon>
        <taxon>Imitervirales</taxon>
        <taxon>Mimiviridae</taxon>
        <taxon>Megamimivirinae</taxon>
        <taxon>Tupanvirus</taxon>
        <taxon>Tupanvirus salinum</taxon>
    </lineage>
</organism>
<keyword evidence="3" id="KW-0862">Zinc</keyword>
<accession>A0A6N1NVJ8</accession>
<evidence type="ECO:0000313" key="5">
    <source>
        <dbReference type="EMBL" id="QKU35466.1"/>
    </source>
</evidence>
<dbReference type="RefSeq" id="YP_010782130.1">
    <property type="nucleotide sequence ID" value="NC_075039.1"/>
</dbReference>
<dbReference type="GO" id="GO:0016846">
    <property type="term" value="F:carbon-sulfur lyase activity"/>
    <property type="evidence" value="ECO:0007669"/>
    <property type="project" value="InterPro"/>
</dbReference>
<reference evidence="5" key="2">
    <citation type="journal article" date="2018" name="Nat. Commun.">
        <title>Tailed giant Tupanvirus possesses the most complete translational apparatus of the known virosphere.</title>
        <authorList>
            <person name="Abrahao J."/>
            <person name="Silva L."/>
            <person name="Silva L.S."/>
            <person name="Khalil J.Y.B."/>
            <person name="Rodrigues R."/>
            <person name="Arantes T."/>
            <person name="Assis F."/>
            <person name="Boratto P."/>
            <person name="Andrade M."/>
            <person name="Kroon E.G."/>
            <person name="Ribeiro B."/>
            <person name="Bergier I."/>
            <person name="Seligmann H."/>
            <person name="Ghigo E."/>
            <person name="Colson P."/>
            <person name="Levasseur A."/>
            <person name="Kroemer G."/>
            <person name="Raoult D."/>
            <person name="La Scola B."/>
        </authorList>
    </citation>
    <scope>NUCLEOTIDE SEQUENCE [LARGE SCALE GENOMIC DNA]</scope>
    <source>
        <strain evidence="5">Soda lake</strain>
    </source>
</reference>
<dbReference type="KEGG" id="vg:80518894"/>
<evidence type="ECO:0000259" key="4">
    <source>
        <dbReference type="PROSITE" id="PS51891"/>
    </source>
</evidence>